<dbReference type="InterPro" id="IPR003770">
    <property type="entry name" value="MLTG-like"/>
</dbReference>
<accession>A0A6V8MMW5</accession>
<dbReference type="Proteomes" id="UP000556026">
    <property type="component" value="Unassembled WGS sequence"/>
</dbReference>
<dbReference type="AlphaFoldDB" id="A0A6V8MMW5"/>
<keyword evidence="3 7" id="KW-1133">Transmembrane helix</keyword>
<dbReference type="Pfam" id="PF02618">
    <property type="entry name" value="YceG"/>
    <property type="match status" value="1"/>
</dbReference>
<evidence type="ECO:0000313" key="8">
    <source>
        <dbReference type="EMBL" id="GFO61368.1"/>
    </source>
</evidence>
<name>A0A6V8MMW5_9BACT</name>
<dbReference type="Gene3D" id="3.30.160.60">
    <property type="entry name" value="Classic Zinc Finger"/>
    <property type="match status" value="1"/>
</dbReference>
<evidence type="ECO:0000256" key="7">
    <source>
        <dbReference type="HAMAP-Rule" id="MF_02065"/>
    </source>
</evidence>
<dbReference type="NCBIfam" id="TIGR00247">
    <property type="entry name" value="endolytic transglycosylase MltG"/>
    <property type="match status" value="1"/>
</dbReference>
<keyword evidence="1 7" id="KW-1003">Cell membrane</keyword>
<reference evidence="9" key="1">
    <citation type="submission" date="2020-06" db="EMBL/GenBank/DDBJ databases">
        <title>Draft genomic sequence of Geomonas sp. Red330.</title>
        <authorList>
            <person name="Itoh H."/>
            <person name="Zhenxing X."/>
            <person name="Ushijima N."/>
            <person name="Masuda Y."/>
            <person name="Shiratori Y."/>
            <person name="Senoo K."/>
        </authorList>
    </citation>
    <scope>NUCLEOTIDE SEQUENCE [LARGE SCALE GENOMIC DNA]</scope>
    <source>
        <strain evidence="9">Red330</strain>
    </source>
</reference>
<keyword evidence="2 7" id="KW-0812">Transmembrane</keyword>
<keyword evidence="9" id="KW-1185">Reference proteome</keyword>
<evidence type="ECO:0000313" key="9">
    <source>
        <dbReference type="Proteomes" id="UP000556026"/>
    </source>
</evidence>
<keyword evidence="4 7" id="KW-0472">Membrane</keyword>
<dbReference type="HAMAP" id="MF_02065">
    <property type="entry name" value="MltG"/>
    <property type="match status" value="1"/>
</dbReference>
<comment type="catalytic activity">
    <reaction evidence="7">
        <text>a peptidoglycan chain = a peptidoglycan chain with N-acetyl-1,6-anhydromuramyl-[peptide] at the reducing end + a peptidoglycan chain with N-acetylglucosamine at the non-reducing end.</text>
        <dbReference type="EC" id="4.2.2.29"/>
    </reaction>
</comment>
<comment type="caution">
    <text evidence="8">The sequence shown here is derived from an EMBL/GenBank/DDBJ whole genome shotgun (WGS) entry which is preliminary data.</text>
</comment>
<evidence type="ECO:0000256" key="5">
    <source>
        <dbReference type="ARBA" id="ARBA00023239"/>
    </source>
</evidence>
<evidence type="ECO:0000256" key="1">
    <source>
        <dbReference type="ARBA" id="ARBA00022475"/>
    </source>
</evidence>
<sequence>MIPLGRFYLFIQAPAGKGKKLEIVELAKGTSLRSFAGVLESRGIVSSARLFALYARIKGGDARVKAGYYQLSDGMRPFEILDKMLAGDVYQRIFALPPGYSMYQVAEILEKHAIFRKEAFLAACRDRTLLDQLGIDGSSVEGYLFPGSYNILPGRTEHQVVREMVERQLKVLKSGYQARAEKAGLSLGKLLTLASMVEKEAVRAEEKPTIAAVFENRLKLRMRLQSDPTALYGIRAFAGKVSRQDILKPTPYNTYLIAGLPPGPIGNPGSDAIEAVLSHPTVPYLYFVARGDGSHQFSSDLTAHNAAVHKFLRSSTVSAEAP</sequence>
<dbReference type="EC" id="4.2.2.29" evidence="7"/>
<protein>
    <recommendedName>
        <fullName evidence="7">Endolytic murein transglycosylase</fullName>
        <ecNumber evidence="7">4.2.2.29</ecNumber>
    </recommendedName>
    <alternativeName>
        <fullName evidence="7">Peptidoglycan lytic transglycosylase</fullName>
    </alternativeName>
    <alternativeName>
        <fullName evidence="7">Peptidoglycan polymerization terminase</fullName>
    </alternativeName>
</protein>
<gene>
    <name evidence="8" type="primary">yceG</name>
    <name evidence="7" type="synonym">mltG</name>
    <name evidence="8" type="ORF">GMST_36930</name>
</gene>
<comment type="similarity">
    <text evidence="7">Belongs to the transglycosylase MltG family.</text>
</comment>
<dbReference type="Gene3D" id="3.30.1490.480">
    <property type="entry name" value="Endolytic murein transglycosylase"/>
    <property type="match status" value="1"/>
</dbReference>
<keyword evidence="6 7" id="KW-0961">Cell wall biogenesis/degradation</keyword>
<dbReference type="PANTHER" id="PTHR30518">
    <property type="entry name" value="ENDOLYTIC MUREIN TRANSGLYCOSYLASE"/>
    <property type="match status" value="1"/>
</dbReference>
<dbReference type="GO" id="GO:0009252">
    <property type="term" value="P:peptidoglycan biosynthetic process"/>
    <property type="evidence" value="ECO:0007669"/>
    <property type="project" value="UniProtKB-UniRule"/>
</dbReference>
<comment type="function">
    <text evidence="7">Functions as a peptidoglycan terminase that cleaves nascent peptidoglycan strands endolytically to terminate their elongation.</text>
</comment>
<dbReference type="CDD" id="cd08010">
    <property type="entry name" value="MltG_like"/>
    <property type="match status" value="1"/>
</dbReference>
<keyword evidence="5 7" id="KW-0456">Lyase</keyword>
<dbReference type="PANTHER" id="PTHR30518:SF2">
    <property type="entry name" value="ENDOLYTIC MUREIN TRANSGLYCOSYLASE"/>
    <property type="match status" value="1"/>
</dbReference>
<organism evidence="8 9">
    <name type="scientific">Geomonas silvestris</name>
    <dbReference type="NCBI Taxonomy" id="2740184"/>
    <lineage>
        <taxon>Bacteria</taxon>
        <taxon>Pseudomonadati</taxon>
        <taxon>Thermodesulfobacteriota</taxon>
        <taxon>Desulfuromonadia</taxon>
        <taxon>Geobacterales</taxon>
        <taxon>Geobacteraceae</taxon>
        <taxon>Geomonas</taxon>
    </lineage>
</organism>
<evidence type="ECO:0000256" key="3">
    <source>
        <dbReference type="ARBA" id="ARBA00022989"/>
    </source>
</evidence>
<evidence type="ECO:0000256" key="6">
    <source>
        <dbReference type="ARBA" id="ARBA00023316"/>
    </source>
</evidence>
<proteinExistence type="inferred from homology"/>
<evidence type="ECO:0000256" key="4">
    <source>
        <dbReference type="ARBA" id="ARBA00023136"/>
    </source>
</evidence>
<evidence type="ECO:0000256" key="2">
    <source>
        <dbReference type="ARBA" id="ARBA00022692"/>
    </source>
</evidence>
<dbReference type="GO" id="GO:0008932">
    <property type="term" value="F:lytic endotransglycosylase activity"/>
    <property type="evidence" value="ECO:0007669"/>
    <property type="project" value="UniProtKB-UniRule"/>
</dbReference>
<dbReference type="EMBL" id="BLXX01000013">
    <property type="protein sequence ID" value="GFO61368.1"/>
    <property type="molecule type" value="Genomic_DNA"/>
</dbReference>
<feature type="site" description="Important for catalytic activity" evidence="7">
    <location>
        <position position="200"/>
    </location>
</feature>
<dbReference type="GO" id="GO:0071555">
    <property type="term" value="P:cell wall organization"/>
    <property type="evidence" value="ECO:0007669"/>
    <property type="project" value="UniProtKB-KW"/>
</dbReference>
<dbReference type="GO" id="GO:0005886">
    <property type="term" value="C:plasma membrane"/>
    <property type="evidence" value="ECO:0007669"/>
    <property type="project" value="UniProtKB-UniRule"/>
</dbReference>